<sequence>MPRAAQPLAFLPILATLLVLAACGSEAPGGDQVGEAATTTVAAQAEVTETQTTTLSEAPTEAPTISVEATTTTTTTTSVPEEPTEVTVAPTVTVEAVPDPARYDFTAISPIVQDFVDERGLNGAGLIVVKADDGVIYHDHWGDFGPDRISLVASSSKMVVAGVLMRLHDDGLLDVDAPVADVVDWGTGNPEITPAQLISNSSGLVGLLPNPAYGPYVCQFLPIGTLQACAEQVFTTPDDDADIVPPDTEFRYGGAQWQVAGGVAEAASGKSWSVLIDEVYVQPCGLEALAFNNHFIQLAGDPNRYPAPFNSDPSTLAPTDNPNMEGGAYVTTGDYGALLLMHLRDGMCGESRVLSAASIDRMHSDRILEAYGDVAWGAGTGYGMGWWVDRETGRISDGGLYGSVPWLDLEDGYGAYLVVEADSGTGNVLAGLLYDVVEAAVTGSFR</sequence>
<gene>
    <name evidence="3" type="ORF">METZ01_LOCUS94661</name>
</gene>
<dbReference type="PANTHER" id="PTHR43283:SF3">
    <property type="entry name" value="BETA-LACTAMASE FAMILY PROTEIN (AFU_ORTHOLOGUE AFUA_5G07500)"/>
    <property type="match status" value="1"/>
</dbReference>
<evidence type="ECO:0000256" key="1">
    <source>
        <dbReference type="SAM" id="MobiDB-lite"/>
    </source>
</evidence>
<dbReference type="SUPFAM" id="SSF56601">
    <property type="entry name" value="beta-lactamase/transpeptidase-like"/>
    <property type="match status" value="1"/>
</dbReference>
<accession>A0A381VQ98</accession>
<dbReference type="AlphaFoldDB" id="A0A381VQ98"/>
<dbReference type="InterPro" id="IPR012338">
    <property type="entry name" value="Beta-lactam/transpept-like"/>
</dbReference>
<dbReference type="InterPro" id="IPR050789">
    <property type="entry name" value="Diverse_Enzym_Activities"/>
</dbReference>
<dbReference type="EMBL" id="UINC01009319">
    <property type="protein sequence ID" value="SVA41807.1"/>
    <property type="molecule type" value="Genomic_DNA"/>
</dbReference>
<dbReference type="PANTHER" id="PTHR43283">
    <property type="entry name" value="BETA-LACTAMASE-RELATED"/>
    <property type="match status" value="1"/>
</dbReference>
<organism evidence="3">
    <name type="scientific">marine metagenome</name>
    <dbReference type="NCBI Taxonomy" id="408172"/>
    <lineage>
        <taxon>unclassified sequences</taxon>
        <taxon>metagenomes</taxon>
        <taxon>ecological metagenomes</taxon>
    </lineage>
</organism>
<feature type="domain" description="Beta-lactamase-related" evidence="2">
    <location>
        <begin position="111"/>
        <end position="424"/>
    </location>
</feature>
<evidence type="ECO:0000259" key="2">
    <source>
        <dbReference type="Pfam" id="PF00144"/>
    </source>
</evidence>
<reference evidence="3" key="1">
    <citation type="submission" date="2018-05" db="EMBL/GenBank/DDBJ databases">
        <authorList>
            <person name="Lanie J.A."/>
            <person name="Ng W.-L."/>
            <person name="Kazmierczak K.M."/>
            <person name="Andrzejewski T.M."/>
            <person name="Davidsen T.M."/>
            <person name="Wayne K.J."/>
            <person name="Tettelin H."/>
            <person name="Glass J.I."/>
            <person name="Rusch D."/>
            <person name="Podicherti R."/>
            <person name="Tsui H.-C.T."/>
            <person name="Winkler M.E."/>
        </authorList>
    </citation>
    <scope>NUCLEOTIDE SEQUENCE</scope>
</reference>
<name>A0A381VQ98_9ZZZZ</name>
<feature type="compositionally biased region" description="Low complexity" evidence="1">
    <location>
        <begin position="62"/>
        <end position="82"/>
    </location>
</feature>
<dbReference type="InterPro" id="IPR001466">
    <property type="entry name" value="Beta-lactam-related"/>
</dbReference>
<dbReference type="Gene3D" id="3.40.710.10">
    <property type="entry name" value="DD-peptidase/beta-lactamase superfamily"/>
    <property type="match status" value="1"/>
</dbReference>
<dbReference type="PROSITE" id="PS51257">
    <property type="entry name" value="PROKAR_LIPOPROTEIN"/>
    <property type="match status" value="1"/>
</dbReference>
<evidence type="ECO:0000313" key="3">
    <source>
        <dbReference type="EMBL" id="SVA41807.1"/>
    </source>
</evidence>
<feature type="region of interest" description="Disordered" evidence="1">
    <location>
        <begin position="49"/>
        <end position="82"/>
    </location>
</feature>
<protein>
    <recommendedName>
        <fullName evidence="2">Beta-lactamase-related domain-containing protein</fullName>
    </recommendedName>
</protein>
<dbReference type="Pfam" id="PF00144">
    <property type="entry name" value="Beta-lactamase"/>
    <property type="match status" value="1"/>
</dbReference>
<proteinExistence type="predicted"/>